<dbReference type="InterPro" id="IPR003599">
    <property type="entry name" value="Ig_sub"/>
</dbReference>
<dbReference type="SUPFAM" id="SSF49265">
    <property type="entry name" value="Fibronectin type III"/>
    <property type="match status" value="1"/>
</dbReference>
<evidence type="ECO:0000256" key="5">
    <source>
        <dbReference type="ARBA" id="ARBA00023136"/>
    </source>
</evidence>
<dbReference type="InterPro" id="IPR036116">
    <property type="entry name" value="FN3_sf"/>
</dbReference>
<feature type="chain" id="PRO_5045199975" evidence="10">
    <location>
        <begin position="19"/>
        <end position="851"/>
    </location>
</feature>
<evidence type="ECO:0000259" key="11">
    <source>
        <dbReference type="PROSITE" id="PS50011"/>
    </source>
</evidence>
<dbReference type="InterPro" id="IPR050122">
    <property type="entry name" value="RTK"/>
</dbReference>
<organism evidence="14 15">
    <name type="scientific">Saccoglossus kowalevskii</name>
    <name type="common">Acorn worm</name>
    <dbReference type="NCBI Taxonomy" id="10224"/>
    <lineage>
        <taxon>Eukaryota</taxon>
        <taxon>Metazoa</taxon>
        <taxon>Hemichordata</taxon>
        <taxon>Enteropneusta</taxon>
        <taxon>Harrimaniidae</taxon>
        <taxon>Saccoglossus</taxon>
    </lineage>
</organism>
<evidence type="ECO:0000256" key="3">
    <source>
        <dbReference type="ARBA" id="ARBA00022692"/>
    </source>
</evidence>
<keyword evidence="3 9" id="KW-0812">Transmembrane</keyword>
<evidence type="ECO:0000313" key="14">
    <source>
        <dbReference type="Proteomes" id="UP000694865"/>
    </source>
</evidence>
<dbReference type="Gene3D" id="1.10.510.10">
    <property type="entry name" value="Transferase(Phosphotransferase) domain 1"/>
    <property type="match status" value="1"/>
</dbReference>
<dbReference type="PANTHER" id="PTHR24416:SF611">
    <property type="entry name" value="TYROSINE-PROTEIN KINASE TRANSMEMBRANE RECEPTOR ROR"/>
    <property type="match status" value="1"/>
</dbReference>
<dbReference type="SUPFAM" id="SSF56112">
    <property type="entry name" value="Protein kinase-like (PK-like)"/>
    <property type="match status" value="1"/>
</dbReference>
<gene>
    <name evidence="15" type="primary">LOC102806353</name>
</gene>
<keyword evidence="10" id="KW-0732">Signal</keyword>
<dbReference type="GeneID" id="102806353"/>
<keyword evidence="14" id="KW-1185">Reference proteome</keyword>
<dbReference type="InterPro" id="IPR013783">
    <property type="entry name" value="Ig-like_fold"/>
</dbReference>
<dbReference type="PROSITE" id="PS50835">
    <property type="entry name" value="IG_LIKE"/>
    <property type="match status" value="4"/>
</dbReference>
<comment type="subcellular location">
    <subcellularLocation>
        <location evidence="1">Membrane</location>
        <topology evidence="1">Single-pass membrane protein</topology>
    </subcellularLocation>
</comment>
<feature type="domain" description="Ig-like" evidence="12">
    <location>
        <begin position="123"/>
        <end position="212"/>
    </location>
</feature>
<dbReference type="CDD" id="cd00063">
    <property type="entry name" value="FN3"/>
    <property type="match status" value="1"/>
</dbReference>
<proteinExistence type="inferred from homology"/>
<evidence type="ECO:0000256" key="4">
    <source>
        <dbReference type="ARBA" id="ARBA00022989"/>
    </source>
</evidence>
<evidence type="ECO:0000256" key="8">
    <source>
        <dbReference type="ARBA" id="ARBA00023319"/>
    </source>
</evidence>
<keyword evidence="6" id="KW-1015">Disulfide bond</keyword>
<dbReference type="SMART" id="SM00408">
    <property type="entry name" value="IGc2"/>
    <property type="match status" value="2"/>
</dbReference>
<sequence length="851" mass="96268">MVAWQLVVMHLYITASQWFSVTPENTTAIEGDPWAMFECTVSDKEGSLYWKKGSLIIYDEKDGVAVDPEKHSVSGDTSNGQYDLTIYDIVKNDDDSYTCEVSGVVIPSDAIQATAYLTVYSSPEKVVIIVPDTVTERDTNVEMMCVTHDPRNVTYSWFKDGIILKPLDSNLIMSDEIPMLVIKTVLRSHSGYYTCMASNIAGSQTSEEEFLEVYFQAWSVSLSGPGETTKTGEALRMTCITNGSNHETHLNWYKDRRPLQEDEYESLGPENEYDGAFYGTITTQDLHIAVQAEHNCASYQCEGNNTQFTDTILSNEETLYVYYPPIIENRITNSRCAANLTGQVNMICEINSNPESVLTWLDQFNETLSNDTGKMIIREQNETVLKTSILTIMSVEESDFGEYYCVARNYIGSVIHTVLFSEISSPDSVTDVRVINKTDTSISLTWIPGFNGGEQQVFYIAYKESLEHNTEYTAYTTNPFDTIFNLKPSTEYPIIVVSKNKIGETRSESIVESTLCGMIDESSADCAFLGVLMLISVVIAGSVVIIVFVLHRHKRRADGSDSKDDVKHFEARDDSIYTDLEDMSLKPIVEYESLVKTRTKQDLVDKNDTDTLLMEIEIMKRTAECEHLVAMMYCNIKTEPYFMALEYPVNGLVSEYMADANAGISETSLVELTSIARDVSSGMSFLERKECVIRIITLNNIYIDRQKRSKIFDLGFSSSVMDMVTFKANTKGCLPIKWLSLESVLDQIFTSKSDVWSYGVVLWEIFSLGDKPFPNISGNDFIRRVQRGLRLKQPKESDSEIYNIMMRCWAEDPSKRPTFDVIEMQLENKVNKIHEGYHHLPKERNTTGTNV</sequence>
<dbReference type="RefSeq" id="XP_006814620.1">
    <property type="nucleotide sequence ID" value="XM_006814557.1"/>
</dbReference>
<dbReference type="InterPro" id="IPR003961">
    <property type="entry name" value="FN3_dom"/>
</dbReference>
<protein>
    <submittedName>
        <fullName evidence="15">Fibroblast growth factor receptor 3-like</fullName>
    </submittedName>
</protein>
<dbReference type="InterPro" id="IPR000719">
    <property type="entry name" value="Prot_kinase_dom"/>
</dbReference>
<evidence type="ECO:0000256" key="6">
    <source>
        <dbReference type="ARBA" id="ARBA00023157"/>
    </source>
</evidence>
<keyword evidence="8" id="KW-0393">Immunoglobulin domain</keyword>
<feature type="domain" description="Ig-like" evidence="12">
    <location>
        <begin position="324"/>
        <end position="421"/>
    </location>
</feature>
<dbReference type="InterPro" id="IPR036179">
    <property type="entry name" value="Ig-like_dom_sf"/>
</dbReference>
<evidence type="ECO:0000259" key="13">
    <source>
        <dbReference type="PROSITE" id="PS50853"/>
    </source>
</evidence>
<dbReference type="PROSITE" id="PS50011">
    <property type="entry name" value="PROTEIN_KINASE_DOM"/>
    <property type="match status" value="1"/>
</dbReference>
<reference evidence="15" key="1">
    <citation type="submission" date="2025-08" db="UniProtKB">
        <authorList>
            <consortium name="RefSeq"/>
        </authorList>
    </citation>
    <scope>IDENTIFICATION</scope>
    <source>
        <tissue evidence="15">Testes</tissue>
    </source>
</reference>
<dbReference type="PIRSF" id="PIRSF000615">
    <property type="entry name" value="TyrPK_CSF1-R"/>
    <property type="match status" value="1"/>
</dbReference>
<feature type="domain" description="Protein kinase" evidence="11">
    <location>
        <begin position="532"/>
        <end position="837"/>
    </location>
</feature>
<feature type="transmembrane region" description="Helical" evidence="9">
    <location>
        <begin position="527"/>
        <end position="550"/>
    </location>
</feature>
<dbReference type="InterPro" id="IPR003598">
    <property type="entry name" value="Ig_sub2"/>
</dbReference>
<evidence type="ECO:0000256" key="9">
    <source>
        <dbReference type="SAM" id="Phobius"/>
    </source>
</evidence>
<evidence type="ECO:0000256" key="2">
    <source>
        <dbReference type="ARBA" id="ARBA00006692"/>
    </source>
</evidence>
<keyword evidence="7" id="KW-0325">Glycoprotein</keyword>
<feature type="domain" description="Fibronectin type-III" evidence="13">
    <location>
        <begin position="428"/>
        <end position="522"/>
    </location>
</feature>
<dbReference type="SUPFAM" id="SSF48726">
    <property type="entry name" value="Immunoglobulin"/>
    <property type="match status" value="3"/>
</dbReference>
<evidence type="ECO:0000313" key="15">
    <source>
        <dbReference type="RefSeq" id="XP_006814620.1"/>
    </source>
</evidence>
<evidence type="ECO:0000259" key="12">
    <source>
        <dbReference type="PROSITE" id="PS50835"/>
    </source>
</evidence>
<name>A0ABM0M3M9_SACKO</name>
<dbReference type="Pfam" id="PF00041">
    <property type="entry name" value="fn3"/>
    <property type="match status" value="1"/>
</dbReference>
<dbReference type="Pfam" id="PF13927">
    <property type="entry name" value="Ig_3"/>
    <property type="match status" value="2"/>
</dbReference>
<dbReference type="InterPro" id="IPR001245">
    <property type="entry name" value="Ser-Thr/Tyr_kinase_cat_dom"/>
</dbReference>
<evidence type="ECO:0000256" key="1">
    <source>
        <dbReference type="ARBA" id="ARBA00004167"/>
    </source>
</evidence>
<dbReference type="PROSITE" id="PS50853">
    <property type="entry name" value="FN3"/>
    <property type="match status" value="1"/>
</dbReference>
<feature type="signal peptide" evidence="10">
    <location>
        <begin position="1"/>
        <end position="18"/>
    </location>
</feature>
<comment type="similarity">
    <text evidence="2">Belongs to the protein kinase superfamily. CAMK Ser/Thr protein kinase family.</text>
</comment>
<dbReference type="Proteomes" id="UP000694865">
    <property type="component" value="Unplaced"/>
</dbReference>
<dbReference type="Gene3D" id="2.60.40.10">
    <property type="entry name" value="Immunoglobulins"/>
    <property type="match status" value="5"/>
</dbReference>
<evidence type="ECO:0000256" key="7">
    <source>
        <dbReference type="ARBA" id="ARBA00023180"/>
    </source>
</evidence>
<dbReference type="InterPro" id="IPR011009">
    <property type="entry name" value="Kinase-like_dom_sf"/>
</dbReference>
<accession>A0ABM0M3M9</accession>
<dbReference type="SMART" id="SM00409">
    <property type="entry name" value="IG"/>
    <property type="match status" value="4"/>
</dbReference>
<dbReference type="SMART" id="SM00060">
    <property type="entry name" value="FN3"/>
    <property type="match status" value="1"/>
</dbReference>
<keyword evidence="5 9" id="KW-0472">Membrane</keyword>
<feature type="domain" description="Ig-like" evidence="12">
    <location>
        <begin position="232"/>
        <end position="320"/>
    </location>
</feature>
<dbReference type="InterPro" id="IPR007110">
    <property type="entry name" value="Ig-like_dom"/>
</dbReference>
<dbReference type="Pfam" id="PF07714">
    <property type="entry name" value="PK_Tyr_Ser-Thr"/>
    <property type="match status" value="1"/>
</dbReference>
<feature type="domain" description="Ig-like" evidence="12">
    <location>
        <begin position="17"/>
        <end position="118"/>
    </location>
</feature>
<dbReference type="PANTHER" id="PTHR24416">
    <property type="entry name" value="TYROSINE-PROTEIN KINASE RECEPTOR"/>
    <property type="match status" value="1"/>
</dbReference>
<evidence type="ECO:0000256" key="10">
    <source>
        <dbReference type="SAM" id="SignalP"/>
    </source>
</evidence>
<dbReference type="PRINTS" id="PR00109">
    <property type="entry name" value="TYRKINASE"/>
</dbReference>
<keyword evidence="4 9" id="KW-1133">Transmembrane helix</keyword>